<keyword evidence="2" id="KW-1185">Reference proteome</keyword>
<dbReference type="EnsemblPlants" id="novel_model_665_5bd9a17a">
    <property type="protein sequence ID" value="cds.novel_model_665_5bd9a17a"/>
    <property type="gene ID" value="novel_gene_363_5bd9a17a"/>
</dbReference>
<dbReference type="Proteomes" id="UP000596661">
    <property type="component" value="Chromosome 1"/>
</dbReference>
<evidence type="ECO:0000313" key="1">
    <source>
        <dbReference type="EnsemblPlants" id="cds.novel_model_665_5bd9a17a"/>
    </source>
</evidence>
<dbReference type="EMBL" id="UZAU01000018">
    <property type="status" value="NOT_ANNOTATED_CDS"/>
    <property type="molecule type" value="Genomic_DNA"/>
</dbReference>
<proteinExistence type="predicted"/>
<protein>
    <submittedName>
        <fullName evidence="1">Uncharacterized protein</fullName>
    </submittedName>
</protein>
<name>A0A803R9D4_CANSA</name>
<reference evidence="1" key="1">
    <citation type="submission" date="2018-11" db="EMBL/GenBank/DDBJ databases">
        <authorList>
            <person name="Grassa J C."/>
        </authorList>
    </citation>
    <scope>NUCLEOTIDE SEQUENCE [LARGE SCALE GENOMIC DNA]</scope>
</reference>
<evidence type="ECO:0000313" key="2">
    <source>
        <dbReference type="Proteomes" id="UP000596661"/>
    </source>
</evidence>
<accession>A0A803R9D4</accession>
<organism evidence="1 2">
    <name type="scientific">Cannabis sativa</name>
    <name type="common">Hemp</name>
    <name type="synonym">Marijuana</name>
    <dbReference type="NCBI Taxonomy" id="3483"/>
    <lineage>
        <taxon>Eukaryota</taxon>
        <taxon>Viridiplantae</taxon>
        <taxon>Streptophyta</taxon>
        <taxon>Embryophyta</taxon>
        <taxon>Tracheophyta</taxon>
        <taxon>Spermatophyta</taxon>
        <taxon>Magnoliopsida</taxon>
        <taxon>eudicotyledons</taxon>
        <taxon>Gunneridae</taxon>
        <taxon>Pentapetalae</taxon>
        <taxon>rosids</taxon>
        <taxon>fabids</taxon>
        <taxon>Rosales</taxon>
        <taxon>Cannabaceae</taxon>
        <taxon>Cannabis</taxon>
    </lineage>
</organism>
<dbReference type="AlphaFoldDB" id="A0A803R9D4"/>
<dbReference type="Gramene" id="novel_model_665_5bd9a17a">
    <property type="protein sequence ID" value="cds.novel_model_665_5bd9a17a"/>
    <property type="gene ID" value="novel_gene_363_5bd9a17a"/>
</dbReference>
<reference evidence="1" key="2">
    <citation type="submission" date="2021-03" db="UniProtKB">
        <authorList>
            <consortium name="EnsemblPlants"/>
        </authorList>
    </citation>
    <scope>IDENTIFICATION</scope>
</reference>
<sequence length="78" mass="8956">MMMISHEVILLRQLAVVSKLKWHIGEGCGCHRRNCGGGVVVVSRTRNEWAWMCVLAFISSHHHTWVCKRSLNSFLHIT</sequence>